<proteinExistence type="predicted"/>
<evidence type="ECO:0000256" key="1">
    <source>
        <dbReference type="SAM" id="MobiDB-lite"/>
    </source>
</evidence>
<sequence>MMGGTEDPFFRRPLWLQTRCCGKFLWAYNEAHLHELTAYTEARLRERGPARPTMAMLARLPAWMKRAENRDKVLAGLGTLRVLAERSSPADRSDAAHEHDDRPGAHHSVYFRGGAY</sequence>
<accession>A0A3B0AK91</accession>
<dbReference type="Proteomes" id="UP000270343">
    <property type="component" value="Unassembled WGS sequence"/>
</dbReference>
<organism evidence="2 3">
    <name type="scientific">Streptomyces klenkii</name>
    <dbReference type="NCBI Taxonomy" id="1420899"/>
    <lineage>
        <taxon>Bacteria</taxon>
        <taxon>Bacillati</taxon>
        <taxon>Actinomycetota</taxon>
        <taxon>Actinomycetes</taxon>
        <taxon>Kitasatosporales</taxon>
        <taxon>Streptomycetaceae</taxon>
        <taxon>Streptomyces</taxon>
    </lineage>
</organism>
<gene>
    <name evidence="2" type="ORF">D7231_32840</name>
</gene>
<feature type="compositionally biased region" description="Basic and acidic residues" evidence="1">
    <location>
        <begin position="88"/>
        <end position="104"/>
    </location>
</feature>
<dbReference type="EMBL" id="RBAM01000028">
    <property type="protein sequence ID" value="RKN60801.1"/>
    <property type="molecule type" value="Genomic_DNA"/>
</dbReference>
<feature type="region of interest" description="Disordered" evidence="1">
    <location>
        <begin position="86"/>
        <end position="107"/>
    </location>
</feature>
<dbReference type="OrthoDB" id="7189707at2"/>
<evidence type="ECO:0000313" key="3">
    <source>
        <dbReference type="Proteomes" id="UP000270343"/>
    </source>
</evidence>
<keyword evidence="3" id="KW-1185">Reference proteome</keyword>
<reference evidence="2 3" key="1">
    <citation type="journal article" date="2015" name="Antonie Van Leeuwenhoek">
        <title>Streptomyces klenkii sp. nov., isolated from deep marine sediment.</title>
        <authorList>
            <person name="Veyisoglu A."/>
            <person name="Sahin N."/>
        </authorList>
    </citation>
    <scope>NUCLEOTIDE SEQUENCE [LARGE SCALE GENOMIC DNA]</scope>
    <source>
        <strain evidence="2 3">KCTC 29202</strain>
    </source>
</reference>
<dbReference type="AlphaFoldDB" id="A0A3B0AK91"/>
<name>A0A3B0AK91_9ACTN</name>
<comment type="caution">
    <text evidence="2">The sequence shown here is derived from an EMBL/GenBank/DDBJ whole genome shotgun (WGS) entry which is preliminary data.</text>
</comment>
<evidence type="ECO:0000313" key="2">
    <source>
        <dbReference type="EMBL" id="RKN60801.1"/>
    </source>
</evidence>
<protein>
    <submittedName>
        <fullName evidence="2">Uncharacterized protein</fullName>
    </submittedName>
</protein>